<dbReference type="Proteomes" id="UP000015344">
    <property type="component" value="Unassembled WGS sequence"/>
</dbReference>
<comment type="caution">
    <text evidence="1">The sequence shown here is derived from an EMBL/GenBank/DDBJ whole genome shotgun (WGS) entry which is preliminary data.</text>
</comment>
<organism evidence="1 2">
    <name type="scientific">Paenibacillus alvei TS-15</name>
    <dbReference type="NCBI Taxonomy" id="1117108"/>
    <lineage>
        <taxon>Bacteria</taxon>
        <taxon>Bacillati</taxon>
        <taxon>Bacillota</taxon>
        <taxon>Bacilli</taxon>
        <taxon>Bacillales</taxon>
        <taxon>Paenibacillaceae</taxon>
        <taxon>Paenibacillus</taxon>
    </lineage>
</organism>
<dbReference type="AlphaFoldDB" id="S9UF03"/>
<evidence type="ECO:0000313" key="1">
    <source>
        <dbReference type="EMBL" id="EPY09045.1"/>
    </source>
</evidence>
<gene>
    <name evidence="1" type="ORF">PAALTS15_01427</name>
</gene>
<reference evidence="1 2" key="1">
    <citation type="submission" date="2013-05" db="EMBL/GenBank/DDBJ databases">
        <authorList>
            <person name="Strain E.A."/>
            <person name="Brown E."/>
            <person name="Allard M.W."/>
            <person name="Luo Y.L."/>
        </authorList>
    </citation>
    <scope>NUCLEOTIDE SEQUENCE [LARGE SCALE GENOMIC DNA]</scope>
    <source>
        <strain evidence="1 2">TS-15</strain>
    </source>
</reference>
<name>S9UF03_PAEAL</name>
<proteinExistence type="predicted"/>
<accession>S9UF03</accession>
<dbReference type="EMBL" id="ATMT01000004">
    <property type="protein sequence ID" value="EPY09045.1"/>
    <property type="molecule type" value="Genomic_DNA"/>
</dbReference>
<evidence type="ECO:0000313" key="2">
    <source>
        <dbReference type="Proteomes" id="UP000015344"/>
    </source>
</evidence>
<protein>
    <submittedName>
        <fullName evidence="1">Uncharacterized protein</fullName>
    </submittedName>
</protein>
<sequence>MRLDLYILILMQFNQQISNFFDMLGHLRLFNGRLNQMVPNKPRPAIMIMTTIAMLDSPSSICRK</sequence>